<dbReference type="PANTHER" id="PTHR47619:SF1">
    <property type="entry name" value="EXODEOXYRIBONUCLEASE WALJ"/>
    <property type="match status" value="1"/>
</dbReference>
<dbReference type="PANTHER" id="PTHR47619">
    <property type="entry name" value="METALLO-HYDROLASE YYCJ-RELATED"/>
    <property type="match status" value="1"/>
</dbReference>
<evidence type="ECO:0000259" key="1">
    <source>
        <dbReference type="SMART" id="SM00849"/>
    </source>
</evidence>
<dbReference type="InterPro" id="IPR052533">
    <property type="entry name" value="WalJ/YycJ-like"/>
</dbReference>
<dbReference type="SMART" id="SM00849">
    <property type="entry name" value="Lactamase_B"/>
    <property type="match status" value="1"/>
</dbReference>
<keyword evidence="3" id="KW-1185">Reference proteome</keyword>
<name>A0A5M8FRW5_9GAMM</name>
<evidence type="ECO:0000313" key="3">
    <source>
        <dbReference type="Proteomes" id="UP000322981"/>
    </source>
</evidence>
<comment type="caution">
    <text evidence="2">The sequence shown here is derived from an EMBL/GenBank/DDBJ whole genome shotgun (WGS) entry which is preliminary data.</text>
</comment>
<accession>A0A5M8FRW5</accession>
<dbReference type="SUPFAM" id="SSF56281">
    <property type="entry name" value="Metallo-hydrolase/oxidoreductase"/>
    <property type="match status" value="1"/>
</dbReference>
<dbReference type="Pfam" id="PF12706">
    <property type="entry name" value="Lactamase_B_2"/>
    <property type="match status" value="1"/>
</dbReference>
<dbReference type="Gene3D" id="3.60.15.10">
    <property type="entry name" value="Ribonuclease Z/Hydroxyacylglutathione hydrolase-like"/>
    <property type="match status" value="1"/>
</dbReference>
<organism evidence="2 3">
    <name type="scientific">Thiohalocapsa marina</name>
    <dbReference type="NCBI Taxonomy" id="424902"/>
    <lineage>
        <taxon>Bacteria</taxon>
        <taxon>Pseudomonadati</taxon>
        <taxon>Pseudomonadota</taxon>
        <taxon>Gammaproteobacteria</taxon>
        <taxon>Chromatiales</taxon>
        <taxon>Chromatiaceae</taxon>
        <taxon>Thiohalocapsa</taxon>
    </lineage>
</organism>
<sequence length="253" mass="27475">MRFAVLGSGSRGNATLIESRGSRVLVDCGFALREIERRLADIEVAAASIGAIVVTHEHSDHVTGVARLATRHGIEVWTSPGTWKGAGAPEVPGLRLFNGHGRGFGIGDLRFRPIPVPHDAREPCQFTVEGDGRRLGILTDTGCLTARIREHLRECDSLILETNHDPHLLRDGPYPPSVQRRIAGPFGHLSNQQAAEVLDAVNHRGLRRVLLSHISARNNRAELALEAVRGVDSGIDAAFLVAEQDRATGWLEV</sequence>
<evidence type="ECO:0000313" key="2">
    <source>
        <dbReference type="EMBL" id="KAA6185845.1"/>
    </source>
</evidence>
<reference evidence="2 3" key="1">
    <citation type="submission" date="2019-09" db="EMBL/GenBank/DDBJ databases">
        <title>Whole-genome sequence of the purple sulfur bacterium Thiohalocapsa marina DSM 19078.</title>
        <authorList>
            <person name="Kyndt J.A."/>
            <person name="Meyer T.E."/>
        </authorList>
    </citation>
    <scope>NUCLEOTIDE SEQUENCE [LARGE SCALE GENOMIC DNA]</scope>
    <source>
        <strain evidence="2 3">DSM 19078</strain>
    </source>
</reference>
<dbReference type="AlphaFoldDB" id="A0A5M8FRW5"/>
<feature type="domain" description="Metallo-beta-lactamase" evidence="1">
    <location>
        <begin position="11"/>
        <end position="188"/>
    </location>
</feature>
<gene>
    <name evidence="2" type="ORF">F2Q65_07555</name>
</gene>
<dbReference type="Proteomes" id="UP000322981">
    <property type="component" value="Unassembled WGS sequence"/>
</dbReference>
<dbReference type="InterPro" id="IPR001279">
    <property type="entry name" value="Metallo-B-lactamas"/>
</dbReference>
<dbReference type="InterPro" id="IPR036866">
    <property type="entry name" value="RibonucZ/Hydroxyglut_hydro"/>
</dbReference>
<dbReference type="EMBL" id="VWXX01000007">
    <property type="protein sequence ID" value="KAA6185845.1"/>
    <property type="molecule type" value="Genomic_DNA"/>
</dbReference>
<protein>
    <submittedName>
        <fullName evidence="2">MBL fold metallo-hydrolase</fullName>
    </submittedName>
</protein>
<dbReference type="RefSeq" id="WP_150092013.1">
    <property type="nucleotide sequence ID" value="NZ_JBFUOH010000001.1"/>
</dbReference>
<dbReference type="OrthoDB" id="9803916at2"/>
<proteinExistence type="predicted"/>
<keyword evidence="2" id="KW-0378">Hydrolase</keyword>
<dbReference type="GO" id="GO:0016787">
    <property type="term" value="F:hydrolase activity"/>
    <property type="evidence" value="ECO:0007669"/>
    <property type="project" value="UniProtKB-KW"/>
</dbReference>